<dbReference type="Proteomes" id="UP001219525">
    <property type="component" value="Unassembled WGS sequence"/>
</dbReference>
<sequence>MAPAGLRLPKDAPRTFGIVLYTQFEVLDVFGPVEALNQISRNLADDEAPMRCITFGPPATGPIRSGPAKGMGSLFSQSFVADATFDDDEKLAEVDVLLVPGGLGPPDAERQGVIDFIQKFYNRYFKHQQHNRKHLFTVCTGSNLAAFRSSTDPRVPAALEGLAATTNKSAWNALFVENKLHKATYWVADARWVPQGNVWTTSGVSAGTDGMIAWIAQVYGEDKAQFACNSMEYNRQANPNLDPFAAVYGAQDVPPTEADIKWIIK</sequence>
<proteinExistence type="predicted"/>
<dbReference type="PANTHER" id="PTHR43130">
    <property type="entry name" value="ARAC-FAMILY TRANSCRIPTIONAL REGULATOR"/>
    <property type="match status" value="1"/>
</dbReference>
<protein>
    <submittedName>
        <fullName evidence="1">Class I glutamine amidotransferase-like protein</fullName>
    </submittedName>
</protein>
<comment type="caution">
    <text evidence="1">The sequence shown here is derived from an EMBL/GenBank/DDBJ whole genome shotgun (WGS) entry which is preliminary data.</text>
</comment>
<gene>
    <name evidence="1" type="ORF">GGX14DRAFT_535276</name>
</gene>
<dbReference type="SUPFAM" id="SSF52317">
    <property type="entry name" value="Class I glutamine amidotransferase-like"/>
    <property type="match status" value="1"/>
</dbReference>
<dbReference type="InterPro" id="IPR029062">
    <property type="entry name" value="Class_I_gatase-like"/>
</dbReference>
<name>A0AAD6VA85_9AGAR</name>
<accession>A0AAD6VA85</accession>
<dbReference type="Gene3D" id="3.40.50.880">
    <property type="match status" value="1"/>
</dbReference>
<dbReference type="InterPro" id="IPR052158">
    <property type="entry name" value="INH-QAR"/>
</dbReference>
<dbReference type="PANTHER" id="PTHR43130:SF15">
    <property type="entry name" value="THIJ_PFPI FAMILY PROTEIN (AFU_ORTHOLOGUE AFUA_5G14240)"/>
    <property type="match status" value="1"/>
</dbReference>
<keyword evidence="2" id="KW-1185">Reference proteome</keyword>
<dbReference type="AlphaFoldDB" id="A0AAD6VA85"/>
<dbReference type="EMBL" id="JARJCW010000036">
    <property type="protein sequence ID" value="KAJ7207427.1"/>
    <property type="molecule type" value="Genomic_DNA"/>
</dbReference>
<evidence type="ECO:0000313" key="2">
    <source>
        <dbReference type="Proteomes" id="UP001219525"/>
    </source>
</evidence>
<evidence type="ECO:0000313" key="1">
    <source>
        <dbReference type="EMBL" id="KAJ7207427.1"/>
    </source>
</evidence>
<reference evidence="1" key="1">
    <citation type="submission" date="2023-03" db="EMBL/GenBank/DDBJ databases">
        <title>Massive genome expansion in bonnet fungi (Mycena s.s.) driven by repeated elements and novel gene families across ecological guilds.</title>
        <authorList>
            <consortium name="Lawrence Berkeley National Laboratory"/>
            <person name="Harder C.B."/>
            <person name="Miyauchi S."/>
            <person name="Viragh M."/>
            <person name="Kuo A."/>
            <person name="Thoen E."/>
            <person name="Andreopoulos B."/>
            <person name="Lu D."/>
            <person name="Skrede I."/>
            <person name="Drula E."/>
            <person name="Henrissat B."/>
            <person name="Morin E."/>
            <person name="Kohler A."/>
            <person name="Barry K."/>
            <person name="LaButti K."/>
            <person name="Morin E."/>
            <person name="Salamov A."/>
            <person name="Lipzen A."/>
            <person name="Mereny Z."/>
            <person name="Hegedus B."/>
            <person name="Baldrian P."/>
            <person name="Stursova M."/>
            <person name="Weitz H."/>
            <person name="Taylor A."/>
            <person name="Grigoriev I.V."/>
            <person name="Nagy L.G."/>
            <person name="Martin F."/>
            <person name="Kauserud H."/>
        </authorList>
    </citation>
    <scope>NUCLEOTIDE SEQUENCE</scope>
    <source>
        <strain evidence="1">9144</strain>
    </source>
</reference>
<organism evidence="1 2">
    <name type="scientific">Mycena pura</name>
    <dbReference type="NCBI Taxonomy" id="153505"/>
    <lineage>
        <taxon>Eukaryota</taxon>
        <taxon>Fungi</taxon>
        <taxon>Dikarya</taxon>
        <taxon>Basidiomycota</taxon>
        <taxon>Agaricomycotina</taxon>
        <taxon>Agaricomycetes</taxon>
        <taxon>Agaricomycetidae</taxon>
        <taxon>Agaricales</taxon>
        <taxon>Marasmiineae</taxon>
        <taxon>Mycenaceae</taxon>
        <taxon>Mycena</taxon>
    </lineage>
</organism>
<keyword evidence="1" id="KW-0315">Glutamine amidotransferase</keyword>